<evidence type="ECO:0000256" key="2">
    <source>
        <dbReference type="ARBA" id="ARBA00009678"/>
    </source>
</evidence>
<dbReference type="Proteomes" id="UP000187209">
    <property type="component" value="Unassembled WGS sequence"/>
</dbReference>
<dbReference type="GO" id="GO:0043812">
    <property type="term" value="F:phosphatidylinositol-4-phosphate phosphatase activity"/>
    <property type="evidence" value="ECO:0007669"/>
    <property type="project" value="TreeGrafter"/>
</dbReference>
<dbReference type="GO" id="GO:0004439">
    <property type="term" value="F:phosphatidylinositol-4,5-bisphosphate 5-phosphatase activity"/>
    <property type="evidence" value="ECO:0007669"/>
    <property type="project" value="UniProtKB-EC"/>
</dbReference>
<dbReference type="GO" id="GO:0046856">
    <property type="term" value="P:phosphatidylinositol dephosphorylation"/>
    <property type="evidence" value="ECO:0007669"/>
    <property type="project" value="InterPro"/>
</dbReference>
<accession>A0A1R2B1K9</accession>
<sequence>MRLYVSVKYFVIHWPGQTTYLVLERHTHRVYSSSTFRIFDSGLSPEEIFYIDIYFFLGVIPINTVLCIAVVTKAHEKGVVLGKTIYEISEIEIIEFNRCDDPRNLENSKSNIKKLLSSGFYFSFSYALTLNIGHESQGGTLHDESDKSFYWNFELYKEFVSQDVDTIWFIPIIQGFFNVYSRDEVTLALLSRRSCERVGTRYNCRGIDDNGNVANFVETEQILIITDKVFSYMQIRGSVPVYWGQTGVTAQMLFTKTRDMSVLAFSQHTDKLIEKYGHVTMINLLTSGKSFENNLTNELEAVFSKVFPKYSQMISYNFFDFHMNCKGHKYHKVNSLIERISVFLQHYEYYSSDGTKQKGVVRTNCLDCLDRTNVVQSFISWDILMTILRKTNKDHLGKKDSSFSKAFKLQWADNGDYLSFQYTGTGSTISAVTRDGSLGLKGLIMQGITSINRFYNATIQDDEKQTSIDFILRRKNKTTLINKIPEEMDKRSQEYSQLIDLRIRIVTWNLCGDPLSYINELTSCEDFCTIVAFAFQHVEDFSSHEKILISSMIDYSLLKTIQIDDFILMIFIEDKLHQDVKSLDQDSISLPHKGNMPKKGASAVVFELWGSSFAFIACNLVNIDGRNSVHKDPIRYIHSHCFNNTKKLKGKFDCKVLFGDLSFKANTSSCQVHSFVDEKDYDQVFKAEQLAQSIKYGCLSEYKEPDFTLPNNISGVHDKEEYEDFGSSEAFWSDRILYSGVLVPEVYRDLQIYHSKHRPKEAQFVLQVKRINQILRKETENKVYQELRPRPLGSLPKMICAKDLI</sequence>
<dbReference type="GO" id="GO:0005783">
    <property type="term" value="C:endoplasmic reticulum"/>
    <property type="evidence" value="ECO:0007669"/>
    <property type="project" value="TreeGrafter"/>
</dbReference>
<evidence type="ECO:0000313" key="6">
    <source>
        <dbReference type="Proteomes" id="UP000187209"/>
    </source>
</evidence>
<protein>
    <recommendedName>
        <fullName evidence="3">phosphoinositide 5-phosphatase</fullName>
        <ecNumber evidence="3">3.1.3.36</ecNumber>
    </recommendedName>
</protein>
<dbReference type="PANTHER" id="PTHR45662:SF2">
    <property type="entry name" value="PHOSPHATIDYLINOSITOL-3-PHOSPHATASE SAC1"/>
    <property type="match status" value="1"/>
</dbReference>
<dbReference type="SUPFAM" id="SSF56219">
    <property type="entry name" value="DNase I-like"/>
    <property type="match status" value="1"/>
</dbReference>
<dbReference type="PANTHER" id="PTHR45662">
    <property type="entry name" value="PHOSPHATIDYLINOSITIDE PHOSPHATASE SAC1"/>
    <property type="match status" value="1"/>
</dbReference>
<name>A0A1R2B1K9_9CILI</name>
<feature type="domain" description="SAC" evidence="4">
    <location>
        <begin position="115"/>
        <end position="424"/>
    </location>
</feature>
<organism evidence="5 6">
    <name type="scientific">Stentor coeruleus</name>
    <dbReference type="NCBI Taxonomy" id="5963"/>
    <lineage>
        <taxon>Eukaryota</taxon>
        <taxon>Sar</taxon>
        <taxon>Alveolata</taxon>
        <taxon>Ciliophora</taxon>
        <taxon>Postciliodesmatophora</taxon>
        <taxon>Heterotrichea</taxon>
        <taxon>Heterotrichida</taxon>
        <taxon>Stentoridae</taxon>
        <taxon>Stentor</taxon>
    </lineage>
</organism>
<comment type="caution">
    <text evidence="5">The sequence shown here is derived from an EMBL/GenBank/DDBJ whole genome shotgun (WGS) entry which is preliminary data.</text>
</comment>
<comment type="similarity">
    <text evidence="1">Belongs to the synaptojanin family.</text>
</comment>
<comment type="similarity">
    <text evidence="2">In the central section; belongs to the inositol 1,4,5-trisphosphate 5-phosphatase family.</text>
</comment>
<dbReference type="Gene3D" id="3.60.10.10">
    <property type="entry name" value="Endonuclease/exonuclease/phosphatase"/>
    <property type="match status" value="1"/>
</dbReference>
<dbReference type="InterPro" id="IPR000300">
    <property type="entry name" value="IPPc"/>
</dbReference>
<reference evidence="5 6" key="1">
    <citation type="submission" date="2016-11" db="EMBL/GenBank/DDBJ databases">
        <title>The macronuclear genome of Stentor coeruleus: a giant cell with tiny introns.</title>
        <authorList>
            <person name="Slabodnick M."/>
            <person name="Ruby J.G."/>
            <person name="Reiff S.B."/>
            <person name="Swart E.C."/>
            <person name="Gosai S."/>
            <person name="Prabakaran S."/>
            <person name="Witkowska E."/>
            <person name="Larue G.E."/>
            <person name="Fisher S."/>
            <person name="Freeman R.M."/>
            <person name="Gunawardena J."/>
            <person name="Chu W."/>
            <person name="Stover N.A."/>
            <person name="Gregory B.D."/>
            <person name="Nowacki M."/>
            <person name="Derisi J."/>
            <person name="Roy S.W."/>
            <person name="Marshall W.F."/>
            <person name="Sood P."/>
        </authorList>
    </citation>
    <scope>NUCLEOTIDE SEQUENCE [LARGE SCALE GENOMIC DNA]</scope>
    <source>
        <strain evidence="5">WM001</strain>
    </source>
</reference>
<evidence type="ECO:0000256" key="3">
    <source>
        <dbReference type="ARBA" id="ARBA00013044"/>
    </source>
</evidence>
<dbReference type="AlphaFoldDB" id="A0A1R2B1K9"/>
<dbReference type="InterPro" id="IPR036691">
    <property type="entry name" value="Endo/exonu/phosph_ase_sf"/>
</dbReference>
<evidence type="ECO:0000259" key="4">
    <source>
        <dbReference type="PROSITE" id="PS50275"/>
    </source>
</evidence>
<dbReference type="InterPro" id="IPR002013">
    <property type="entry name" value="SAC_dom"/>
</dbReference>
<dbReference type="Pfam" id="PF22669">
    <property type="entry name" value="Exo_endo_phos2"/>
    <property type="match status" value="1"/>
</dbReference>
<gene>
    <name evidence="5" type="ORF">SteCoe_31341</name>
</gene>
<dbReference type="Pfam" id="PF02383">
    <property type="entry name" value="Syja_N"/>
    <property type="match status" value="1"/>
</dbReference>
<dbReference type="EMBL" id="MPUH01001068">
    <property type="protein sequence ID" value="OMJ70639.1"/>
    <property type="molecule type" value="Genomic_DNA"/>
</dbReference>
<keyword evidence="6" id="KW-1185">Reference proteome</keyword>
<dbReference type="PROSITE" id="PS50275">
    <property type="entry name" value="SAC"/>
    <property type="match status" value="1"/>
</dbReference>
<proteinExistence type="inferred from homology"/>
<dbReference type="SMART" id="SM00128">
    <property type="entry name" value="IPPc"/>
    <property type="match status" value="1"/>
</dbReference>
<dbReference type="OrthoDB" id="405996at2759"/>
<evidence type="ECO:0000256" key="1">
    <source>
        <dbReference type="ARBA" id="ARBA00008943"/>
    </source>
</evidence>
<evidence type="ECO:0000313" key="5">
    <source>
        <dbReference type="EMBL" id="OMJ70639.1"/>
    </source>
</evidence>
<dbReference type="EC" id="3.1.3.36" evidence="3"/>